<feature type="domain" description="DUF7507" evidence="1">
    <location>
        <begin position="265"/>
        <end position="321"/>
    </location>
</feature>
<gene>
    <name evidence="2" type="ORF">EFE41_10040</name>
</gene>
<evidence type="ECO:0000313" key="2">
    <source>
        <dbReference type="EMBL" id="RNI08830.1"/>
    </source>
</evidence>
<proteinExistence type="predicted"/>
<dbReference type="InterPro" id="IPR047589">
    <property type="entry name" value="DUF11_rpt"/>
</dbReference>
<dbReference type="InterPro" id="IPR055354">
    <property type="entry name" value="DUF7507"/>
</dbReference>
<feature type="domain" description="DUF7507" evidence="1">
    <location>
        <begin position="374"/>
        <end position="479"/>
    </location>
</feature>
<dbReference type="AlphaFoldDB" id="A0A3M9L692"/>
<dbReference type="EMBL" id="RJJH01000015">
    <property type="protein sequence ID" value="RNI08830.1"/>
    <property type="molecule type" value="Genomic_DNA"/>
</dbReference>
<dbReference type="Pfam" id="PF24346">
    <property type="entry name" value="DUF7507"/>
    <property type="match status" value="2"/>
</dbReference>
<accession>A0A3M9L692</accession>
<sequence>MKQMRIVLAICAALMLMITIPAASAITVDGVIGDNEWNDNWAFGQTNNATAASEYNISELGDRLEVRQGGFGQDTTIWNAEDPKADGGTVDDGFNSDIAQRGDSSGSDLLRVYGHYNATEDTFYGLATVYGIPGDSDGDGNLDENCSNLHDCNGTAGPASAHPGQIGMGPDEVWRIRISQSGSSTAEIEIRNNNWTETEGVLDYNDIDTRFNPIEGGVYEIAVRNASKTWNIGPYEEPIKIEVQGSVEGDSAGEDTATAFVRFPSPNIDIEKSTNGVDADNPAGPYIATGEEVIWSYNVSNTGDVPLLDVVITDNRTGFTYQCDILPVGGWCNVTNTSVAIEGQYANLGNVTGHFGPFEVNDSDPSHYFGVNSSIDIEKATNGVDADDPTGPYVTVGGDVVWTYNVTNTGNSNLTDIVVQDNVPGVTPEYVSGDTNDDDTLEPNEVWMYNATDTAEEGQYANIGNVTGTDPTDAEVTDEDPSHYFGVNSSIDIEKATNGVDADDPTGPYVTVGGDVVWTYNVTNTGNSNLTDIVVQDNVPGVTPEYVS</sequence>
<dbReference type="NCBIfam" id="TIGR01451">
    <property type="entry name" value="B_ant_repeat"/>
    <property type="match status" value="2"/>
</dbReference>
<reference evidence="2 3" key="1">
    <citation type="submission" date="2018-10" db="EMBL/GenBank/DDBJ databases">
        <title>Cultivation of a novel Methanohalophilus strain from Kebrit Deep of the Red Sea and a genomic comparison of members of the genus Methanohalophilus.</title>
        <authorList>
            <person name="Guan Y."/>
            <person name="Ngugi D.K."/>
            <person name="Stingl U."/>
        </authorList>
    </citation>
    <scope>NUCLEOTIDE SEQUENCE [LARGE SCALE GENOMIC DNA]</scope>
    <source>
        <strain evidence="2 3">DSM 7471</strain>
    </source>
</reference>
<evidence type="ECO:0000259" key="1">
    <source>
        <dbReference type="Pfam" id="PF24346"/>
    </source>
</evidence>
<feature type="non-terminal residue" evidence="2">
    <location>
        <position position="548"/>
    </location>
</feature>
<name>A0A3M9L692_9EURY</name>
<protein>
    <recommendedName>
        <fullName evidence="1">DUF7507 domain-containing protein</fullName>
    </recommendedName>
</protein>
<comment type="caution">
    <text evidence="2">The sequence shown here is derived from an EMBL/GenBank/DDBJ whole genome shotgun (WGS) entry which is preliminary data.</text>
</comment>
<evidence type="ECO:0000313" key="3">
    <source>
        <dbReference type="Proteomes" id="UP000278252"/>
    </source>
</evidence>
<organism evidence="2 3">
    <name type="scientific">Methanohalophilus portucalensis FDF-1</name>
    <dbReference type="NCBI Taxonomy" id="523843"/>
    <lineage>
        <taxon>Archaea</taxon>
        <taxon>Methanobacteriati</taxon>
        <taxon>Methanobacteriota</taxon>
        <taxon>Stenosarchaea group</taxon>
        <taxon>Methanomicrobia</taxon>
        <taxon>Methanosarcinales</taxon>
        <taxon>Methanosarcinaceae</taxon>
        <taxon>Methanohalophilus</taxon>
    </lineage>
</organism>
<dbReference type="Proteomes" id="UP000278252">
    <property type="component" value="Unassembled WGS sequence"/>
</dbReference>